<dbReference type="PANTHER" id="PTHR43798:SF31">
    <property type="entry name" value="AB HYDROLASE SUPERFAMILY PROTEIN YCLE"/>
    <property type="match status" value="1"/>
</dbReference>
<feature type="domain" description="AB hydrolase-1" evidence="2">
    <location>
        <begin position="20"/>
        <end position="138"/>
    </location>
</feature>
<dbReference type="SUPFAM" id="SSF53474">
    <property type="entry name" value="alpha/beta-Hydrolases"/>
    <property type="match status" value="1"/>
</dbReference>
<dbReference type="EMBL" id="RCUY01000011">
    <property type="protein sequence ID" value="RLP80697.1"/>
    <property type="molecule type" value="Genomic_DNA"/>
</dbReference>
<organism evidence="4 5">
    <name type="scientific">Mycetocola lacteus</name>
    <dbReference type="NCBI Taxonomy" id="76637"/>
    <lineage>
        <taxon>Bacteria</taxon>
        <taxon>Bacillati</taxon>
        <taxon>Actinomycetota</taxon>
        <taxon>Actinomycetes</taxon>
        <taxon>Micrococcales</taxon>
        <taxon>Microbacteriaceae</taxon>
        <taxon>Mycetocola</taxon>
    </lineage>
</organism>
<reference evidence="4 5" key="1">
    <citation type="submission" date="2018-10" db="EMBL/GenBank/DDBJ databases">
        <authorList>
            <person name="Li J."/>
        </authorList>
    </citation>
    <scope>NUCLEOTIDE SEQUENCE [LARGE SCALE GENOMIC DNA]</scope>
    <source>
        <strain evidence="4 5">JCM 11654</strain>
    </source>
</reference>
<protein>
    <submittedName>
        <fullName evidence="4">Alpha/beta hydrolase</fullName>
    </submittedName>
</protein>
<dbReference type="GO" id="GO:0016020">
    <property type="term" value="C:membrane"/>
    <property type="evidence" value="ECO:0007669"/>
    <property type="project" value="TreeGrafter"/>
</dbReference>
<dbReference type="Gene3D" id="3.40.50.1820">
    <property type="entry name" value="alpha/beta hydrolase"/>
    <property type="match status" value="1"/>
</dbReference>
<dbReference type="GO" id="GO:0016787">
    <property type="term" value="F:hydrolase activity"/>
    <property type="evidence" value="ECO:0007669"/>
    <property type="project" value="UniProtKB-KW"/>
</dbReference>
<evidence type="ECO:0000256" key="1">
    <source>
        <dbReference type="ARBA" id="ARBA00022801"/>
    </source>
</evidence>
<evidence type="ECO:0000313" key="5">
    <source>
        <dbReference type="Proteomes" id="UP000269438"/>
    </source>
</evidence>
<proteinExistence type="predicted"/>
<evidence type="ECO:0000313" key="4">
    <source>
        <dbReference type="EMBL" id="RLP84482.1"/>
    </source>
</evidence>
<dbReference type="EMBL" id="RCUY01000001">
    <property type="protein sequence ID" value="RLP84482.1"/>
    <property type="molecule type" value="Genomic_DNA"/>
</dbReference>
<keyword evidence="1 4" id="KW-0378">Hydrolase</keyword>
<dbReference type="AlphaFoldDB" id="A0A3L7AZ78"/>
<dbReference type="OrthoDB" id="8680283at2"/>
<name>A0A3L7AZ78_9MICO</name>
<accession>A0A3L7AZ78</accession>
<dbReference type="InterPro" id="IPR050266">
    <property type="entry name" value="AB_hydrolase_sf"/>
</dbReference>
<comment type="caution">
    <text evidence="4">The sequence shown here is derived from an EMBL/GenBank/DDBJ whole genome shotgun (WGS) entry which is preliminary data.</text>
</comment>
<dbReference type="Proteomes" id="UP000269438">
    <property type="component" value="Unassembled WGS sequence"/>
</dbReference>
<gene>
    <name evidence="4" type="ORF">D9V34_00280</name>
    <name evidence="3" type="ORF">D9V34_12575</name>
</gene>
<dbReference type="PANTHER" id="PTHR43798">
    <property type="entry name" value="MONOACYLGLYCEROL LIPASE"/>
    <property type="match status" value="1"/>
</dbReference>
<dbReference type="Pfam" id="PF00561">
    <property type="entry name" value="Abhydrolase_1"/>
    <property type="match status" value="1"/>
</dbReference>
<dbReference type="InterPro" id="IPR000073">
    <property type="entry name" value="AB_hydrolase_1"/>
</dbReference>
<dbReference type="RefSeq" id="WP_121686973.1">
    <property type="nucleotide sequence ID" value="NZ_RCUY01000001.1"/>
</dbReference>
<dbReference type="PRINTS" id="PR00111">
    <property type="entry name" value="ABHYDROLASE"/>
</dbReference>
<evidence type="ECO:0000259" key="2">
    <source>
        <dbReference type="Pfam" id="PF00561"/>
    </source>
</evidence>
<evidence type="ECO:0000313" key="3">
    <source>
        <dbReference type="EMBL" id="RLP80697.1"/>
    </source>
</evidence>
<sequence length="260" mass="28401">MPFIRVNTINLHYTDAGEGPPLVFLHGWGTSGRVWDQQAVHFAARYRVIQPDWRGCGYTEARADGNTIAQIASDIVEFLEALNLDRVTLVGTSMGATFAIEAARDQPQRLRRIVAVDAPFHLGTRSPDSAVLSLSEQLASNRIATLSRMVSSWYSGADSEAFGAWARAQVFASSPFIAALYADHREYDPRAYLRNIAVPITLIHGAEDPDVPVSIAHEIAELLGQEPPHVIEHAGHFPHHTEAVAFNAVLESILVSGEAT</sequence>
<dbReference type="InterPro" id="IPR029058">
    <property type="entry name" value="AB_hydrolase_fold"/>
</dbReference>
<keyword evidence="5" id="KW-1185">Reference proteome</keyword>